<evidence type="ECO:0000313" key="2">
    <source>
        <dbReference type="Proteomes" id="UP001239111"/>
    </source>
</evidence>
<proteinExistence type="predicted"/>
<evidence type="ECO:0000313" key="1">
    <source>
        <dbReference type="EMBL" id="KAJ8667151.1"/>
    </source>
</evidence>
<comment type="caution">
    <text evidence="1">The sequence shown here is derived from an EMBL/GenBank/DDBJ whole genome shotgun (WGS) entry which is preliminary data.</text>
</comment>
<reference evidence="1" key="1">
    <citation type="submission" date="2023-04" db="EMBL/GenBank/DDBJ databases">
        <title>A chromosome-level genome assembly of the parasitoid wasp Eretmocerus hayati.</title>
        <authorList>
            <person name="Zhong Y."/>
            <person name="Liu S."/>
            <person name="Liu Y."/>
        </authorList>
    </citation>
    <scope>NUCLEOTIDE SEQUENCE</scope>
    <source>
        <strain evidence="1">ZJU_SS_LIU_2023</strain>
    </source>
</reference>
<keyword evidence="2" id="KW-1185">Reference proteome</keyword>
<sequence>MDPEDEITKFEIAMKKVYKETIKSGTIENIKSFKFKIENSYIDLCNPSNYKDVPLTDSPFGKGRETVIDKSVRESSEYVFDHEKVDFQIAALGQSIVDHELGSKYFCKPYKFIVYEKNSFFEEHVDAGEEGLEYTLSLILPTKFKGGDFKFGKDITIRGHKDFIKYVLFRIECPHNVEKVTAGFRIVLTFKVYASRYILINSPNESFRNYDWITVPQLKKKNVLISCPNLKYITDSLDHSGINYKVVCADTEDVDEVYSGFSSDFIAEDYDQDKKDFQELIEERDKQTYKVSTSIILGTSRTSIGISGFSQDRWTGNEPCSTHYEIEYSKFLLINPDPDYDPEIPSSEDSEDSSPEPTKKSRKMN</sequence>
<name>A0ACC2N8Y2_9HYME</name>
<dbReference type="EMBL" id="CM056744">
    <property type="protein sequence ID" value="KAJ8667151.1"/>
    <property type="molecule type" value="Genomic_DNA"/>
</dbReference>
<gene>
    <name evidence="1" type="ORF">QAD02_008813</name>
</gene>
<protein>
    <submittedName>
        <fullName evidence="1">Uncharacterized protein</fullName>
    </submittedName>
</protein>
<organism evidence="1 2">
    <name type="scientific">Eretmocerus hayati</name>
    <dbReference type="NCBI Taxonomy" id="131215"/>
    <lineage>
        <taxon>Eukaryota</taxon>
        <taxon>Metazoa</taxon>
        <taxon>Ecdysozoa</taxon>
        <taxon>Arthropoda</taxon>
        <taxon>Hexapoda</taxon>
        <taxon>Insecta</taxon>
        <taxon>Pterygota</taxon>
        <taxon>Neoptera</taxon>
        <taxon>Endopterygota</taxon>
        <taxon>Hymenoptera</taxon>
        <taxon>Apocrita</taxon>
        <taxon>Proctotrupomorpha</taxon>
        <taxon>Chalcidoidea</taxon>
        <taxon>Aphelinidae</taxon>
        <taxon>Aphelininae</taxon>
        <taxon>Eretmocerus</taxon>
    </lineage>
</organism>
<dbReference type="Proteomes" id="UP001239111">
    <property type="component" value="Chromosome 4"/>
</dbReference>
<accession>A0ACC2N8Y2</accession>